<dbReference type="Pfam" id="PF20105">
    <property type="entry name" value="DUF6495"/>
    <property type="match status" value="1"/>
</dbReference>
<dbReference type="AlphaFoldDB" id="A0A1I6P3F9"/>
<protein>
    <recommendedName>
        <fullName evidence="3">Histidyl-tRNA synthetase</fullName>
    </recommendedName>
</protein>
<proteinExistence type="predicted"/>
<evidence type="ECO:0008006" key="3">
    <source>
        <dbReference type="Google" id="ProtNLM"/>
    </source>
</evidence>
<dbReference type="EMBL" id="FOZP01000001">
    <property type="protein sequence ID" value="SFS34743.1"/>
    <property type="molecule type" value="Genomic_DNA"/>
</dbReference>
<keyword evidence="2" id="KW-1185">Reference proteome</keyword>
<gene>
    <name evidence="1" type="ORF">SAMN04488006_0861</name>
</gene>
<dbReference type="InterPro" id="IPR045470">
    <property type="entry name" value="DUF6495"/>
</dbReference>
<reference evidence="2" key="1">
    <citation type="submission" date="2016-10" db="EMBL/GenBank/DDBJ databases">
        <authorList>
            <person name="Varghese N."/>
            <person name="Submissions S."/>
        </authorList>
    </citation>
    <scope>NUCLEOTIDE SEQUENCE [LARGE SCALE GENOMIC DNA]</scope>
    <source>
        <strain evidence="2">DSM 24450</strain>
    </source>
</reference>
<accession>A0A1I6P3F9</accession>
<name>A0A1I6P3F9_9FLAO</name>
<evidence type="ECO:0000313" key="1">
    <source>
        <dbReference type="EMBL" id="SFS34743.1"/>
    </source>
</evidence>
<dbReference type="OrthoDB" id="956723at2"/>
<evidence type="ECO:0000313" key="2">
    <source>
        <dbReference type="Proteomes" id="UP000199312"/>
    </source>
</evidence>
<dbReference type="Proteomes" id="UP000199312">
    <property type="component" value="Unassembled WGS sequence"/>
</dbReference>
<organism evidence="1 2">
    <name type="scientific">Lutibacter maritimus</name>
    <dbReference type="NCBI Taxonomy" id="593133"/>
    <lineage>
        <taxon>Bacteria</taxon>
        <taxon>Pseudomonadati</taxon>
        <taxon>Bacteroidota</taxon>
        <taxon>Flavobacteriia</taxon>
        <taxon>Flavobacteriales</taxon>
        <taxon>Flavobacteriaceae</taxon>
        <taxon>Lutibacter</taxon>
    </lineage>
</organism>
<dbReference type="RefSeq" id="WP_090223042.1">
    <property type="nucleotide sequence ID" value="NZ_FOZP01000001.1"/>
</dbReference>
<dbReference type="STRING" id="593133.SAMN04488006_0861"/>
<sequence length="156" mass="18491">MKYRLLTKEQLQELHEEFSKFLATQQIDSEEWKTIKKEKPSMADEELAVFSDVVWEDVLTKTSFLEHISENHMNLFKCDATKIFRIYIKLNDSSKSFLNNDDFNWFINNPLDNSIEYFKASKKYDLERNLELFKLIELGSVISKGELYTSISQLID</sequence>